<sequence length="161" mass="18424">DETNPKRPVWSQTEAGIVAGGRISATPRTAFFFFSGDGELPGSREWHGAVLASFSGSSAAGRRRAAADRRSCGVRPREREREREREERDREREEREERERGEKKKVGTWPPFIGLCNFSKIAHKSPKFQISINLVPQNLQFSPSEQNFCKLVPTIFYPENW</sequence>
<protein>
    <submittedName>
        <fullName evidence="2">Uncharacterized protein</fullName>
    </submittedName>
</protein>
<evidence type="ECO:0000313" key="3">
    <source>
        <dbReference type="Proteomes" id="UP000237105"/>
    </source>
</evidence>
<name>A0A2P5DDD0_PARAD</name>
<feature type="compositionally biased region" description="Basic and acidic residues" evidence="1">
    <location>
        <begin position="65"/>
        <end position="104"/>
    </location>
</feature>
<dbReference type="AlphaFoldDB" id="A0A2P5DDD0"/>
<dbReference type="Proteomes" id="UP000237105">
    <property type="component" value="Unassembled WGS sequence"/>
</dbReference>
<reference evidence="3" key="1">
    <citation type="submission" date="2016-06" db="EMBL/GenBank/DDBJ databases">
        <title>Parallel loss of symbiosis genes in relatives of nitrogen-fixing non-legume Parasponia.</title>
        <authorList>
            <person name="Van Velzen R."/>
            <person name="Holmer R."/>
            <person name="Bu F."/>
            <person name="Rutten L."/>
            <person name="Van Zeijl A."/>
            <person name="Liu W."/>
            <person name="Santuari L."/>
            <person name="Cao Q."/>
            <person name="Sharma T."/>
            <person name="Shen D."/>
            <person name="Roswanjaya Y."/>
            <person name="Wardhani T."/>
            <person name="Kalhor M.S."/>
            <person name="Jansen J."/>
            <person name="Van den Hoogen J."/>
            <person name="Gungor B."/>
            <person name="Hartog M."/>
            <person name="Hontelez J."/>
            <person name="Verver J."/>
            <person name="Yang W.-C."/>
            <person name="Schijlen E."/>
            <person name="Repin R."/>
            <person name="Schilthuizen M."/>
            <person name="Schranz E."/>
            <person name="Heidstra R."/>
            <person name="Miyata K."/>
            <person name="Fedorova E."/>
            <person name="Kohlen W."/>
            <person name="Bisseling T."/>
            <person name="Smit S."/>
            <person name="Geurts R."/>
        </authorList>
    </citation>
    <scope>NUCLEOTIDE SEQUENCE [LARGE SCALE GENOMIC DNA]</scope>
    <source>
        <strain evidence="3">cv. WU1-14</strain>
    </source>
</reference>
<accession>A0A2P5DDD0</accession>
<keyword evidence="3" id="KW-1185">Reference proteome</keyword>
<proteinExistence type="predicted"/>
<evidence type="ECO:0000313" key="2">
    <source>
        <dbReference type="EMBL" id="PON71292.1"/>
    </source>
</evidence>
<comment type="caution">
    <text evidence="2">The sequence shown here is derived from an EMBL/GenBank/DDBJ whole genome shotgun (WGS) entry which is preliminary data.</text>
</comment>
<feature type="non-terminal residue" evidence="2">
    <location>
        <position position="1"/>
    </location>
</feature>
<evidence type="ECO:0000256" key="1">
    <source>
        <dbReference type="SAM" id="MobiDB-lite"/>
    </source>
</evidence>
<feature type="region of interest" description="Disordered" evidence="1">
    <location>
        <begin position="56"/>
        <end position="104"/>
    </location>
</feature>
<dbReference type="EMBL" id="JXTB01000045">
    <property type="protein sequence ID" value="PON71292.1"/>
    <property type="molecule type" value="Genomic_DNA"/>
</dbReference>
<organism evidence="2 3">
    <name type="scientific">Parasponia andersonii</name>
    <name type="common">Sponia andersonii</name>
    <dbReference type="NCBI Taxonomy" id="3476"/>
    <lineage>
        <taxon>Eukaryota</taxon>
        <taxon>Viridiplantae</taxon>
        <taxon>Streptophyta</taxon>
        <taxon>Embryophyta</taxon>
        <taxon>Tracheophyta</taxon>
        <taxon>Spermatophyta</taxon>
        <taxon>Magnoliopsida</taxon>
        <taxon>eudicotyledons</taxon>
        <taxon>Gunneridae</taxon>
        <taxon>Pentapetalae</taxon>
        <taxon>rosids</taxon>
        <taxon>fabids</taxon>
        <taxon>Rosales</taxon>
        <taxon>Cannabaceae</taxon>
        <taxon>Parasponia</taxon>
    </lineage>
</organism>
<gene>
    <name evidence="2" type="ORF">PanWU01x14_074320</name>
</gene>